<organism evidence="1 2">
    <name type="scientific">Cuscuta australis</name>
    <dbReference type="NCBI Taxonomy" id="267555"/>
    <lineage>
        <taxon>Eukaryota</taxon>
        <taxon>Viridiplantae</taxon>
        <taxon>Streptophyta</taxon>
        <taxon>Embryophyta</taxon>
        <taxon>Tracheophyta</taxon>
        <taxon>Spermatophyta</taxon>
        <taxon>Magnoliopsida</taxon>
        <taxon>eudicotyledons</taxon>
        <taxon>Gunneridae</taxon>
        <taxon>Pentapetalae</taxon>
        <taxon>asterids</taxon>
        <taxon>lamiids</taxon>
        <taxon>Solanales</taxon>
        <taxon>Convolvulaceae</taxon>
        <taxon>Cuscuteae</taxon>
        <taxon>Cuscuta</taxon>
        <taxon>Cuscuta subgen. Grammica</taxon>
        <taxon>Cuscuta sect. Cleistogrammica</taxon>
    </lineage>
</organism>
<comment type="caution">
    <text evidence="1">The sequence shown here is derived from an EMBL/GenBank/DDBJ whole genome shotgun (WGS) entry which is preliminary data.</text>
</comment>
<keyword evidence="2" id="KW-1185">Reference proteome</keyword>
<evidence type="ECO:0000313" key="1">
    <source>
        <dbReference type="EMBL" id="RAL48021.1"/>
    </source>
</evidence>
<proteinExistence type="predicted"/>
<sequence length="59" mass="6425">MPILRSSSLGDLVRDFGQGYVGLDSGYLVNGLPGLGEHPTPHSTSGRLNYVIPYFICMR</sequence>
<dbReference type="AlphaFoldDB" id="A0A328DV46"/>
<dbReference type="Proteomes" id="UP000249390">
    <property type="component" value="Unassembled WGS sequence"/>
</dbReference>
<reference evidence="1 2" key="1">
    <citation type="submission" date="2018-06" db="EMBL/GenBank/DDBJ databases">
        <title>The Genome of Cuscuta australis (Dodder) Provides Insight into the Evolution of Plant Parasitism.</title>
        <authorList>
            <person name="Liu H."/>
        </authorList>
    </citation>
    <scope>NUCLEOTIDE SEQUENCE [LARGE SCALE GENOMIC DNA]</scope>
    <source>
        <strain evidence="2">cv. Yunnan</strain>
        <tissue evidence="1">Vines</tissue>
    </source>
</reference>
<gene>
    <name evidence="1" type="ORF">DM860_017798</name>
</gene>
<evidence type="ECO:0000313" key="2">
    <source>
        <dbReference type="Proteomes" id="UP000249390"/>
    </source>
</evidence>
<name>A0A328DV46_9ASTE</name>
<dbReference type="EMBL" id="NQVE01000104">
    <property type="protein sequence ID" value="RAL48021.1"/>
    <property type="molecule type" value="Genomic_DNA"/>
</dbReference>
<accession>A0A328DV46</accession>
<protein>
    <submittedName>
        <fullName evidence="1">Uncharacterized protein</fullName>
    </submittedName>
</protein>